<protein>
    <recommendedName>
        <fullName evidence="4">Flavin-containing monooxygenase</fullName>
        <ecNumber evidence="4">1.-.-.-</ecNumber>
    </recommendedName>
</protein>
<evidence type="ECO:0000256" key="5">
    <source>
        <dbReference type="SAM" id="Phobius"/>
    </source>
</evidence>
<keyword evidence="7" id="KW-1185">Reference proteome</keyword>
<name>A0A9J6GGN3_HAELO</name>
<evidence type="ECO:0000256" key="3">
    <source>
        <dbReference type="ARBA" id="ARBA00023002"/>
    </source>
</evidence>
<evidence type="ECO:0000256" key="2">
    <source>
        <dbReference type="ARBA" id="ARBA00022827"/>
    </source>
</evidence>
<comment type="similarity">
    <text evidence="4">Belongs to the FMO family.</text>
</comment>
<keyword evidence="5" id="KW-0812">Transmembrane</keyword>
<sequence>MYQEICRRQDFTRRRYVNSPRHAIQVDWISYMDELASMIGARPQMLKYFFTDNRLFRALLGPAVPYQYRLEGPHRWPGARQAILDSRARMLYPLNDRCSSFETKKLRQSTLFYSYAFLFALVAGYLFLRLGHWF</sequence>
<gene>
    <name evidence="6" type="ORF">HPB48_018675</name>
</gene>
<evidence type="ECO:0000313" key="7">
    <source>
        <dbReference type="Proteomes" id="UP000821853"/>
    </source>
</evidence>
<feature type="transmembrane region" description="Helical" evidence="5">
    <location>
        <begin position="110"/>
        <end position="128"/>
    </location>
</feature>
<keyword evidence="1 4" id="KW-0285">Flavoprotein</keyword>
<dbReference type="EC" id="1.-.-.-" evidence="4"/>
<dbReference type="OrthoDB" id="6503922at2759"/>
<accession>A0A9J6GGN3</accession>
<dbReference type="PANTHER" id="PTHR23023">
    <property type="entry name" value="DIMETHYLANILINE MONOOXYGENASE"/>
    <property type="match status" value="1"/>
</dbReference>
<dbReference type="Pfam" id="PF00743">
    <property type="entry name" value="FMO-like"/>
    <property type="match status" value="1"/>
</dbReference>
<dbReference type="GO" id="GO:0050660">
    <property type="term" value="F:flavin adenine dinucleotide binding"/>
    <property type="evidence" value="ECO:0007669"/>
    <property type="project" value="InterPro"/>
</dbReference>
<keyword evidence="5" id="KW-1133">Transmembrane helix</keyword>
<dbReference type="OMA" id="MADITWR"/>
<dbReference type="EMBL" id="JABSTR010000006">
    <property type="protein sequence ID" value="KAH9373680.1"/>
    <property type="molecule type" value="Genomic_DNA"/>
</dbReference>
<evidence type="ECO:0000256" key="4">
    <source>
        <dbReference type="RuleBase" id="RU361177"/>
    </source>
</evidence>
<dbReference type="GO" id="GO:0004499">
    <property type="term" value="F:N,N-dimethylaniline monooxygenase activity"/>
    <property type="evidence" value="ECO:0007669"/>
    <property type="project" value="InterPro"/>
</dbReference>
<dbReference type="AlphaFoldDB" id="A0A9J6GGN3"/>
<proteinExistence type="inferred from homology"/>
<dbReference type="VEuPathDB" id="VectorBase:HLOH_043284"/>
<keyword evidence="4" id="KW-0503">Monooxygenase</keyword>
<keyword evidence="3 4" id="KW-0560">Oxidoreductase</keyword>
<evidence type="ECO:0000313" key="6">
    <source>
        <dbReference type="EMBL" id="KAH9373680.1"/>
    </source>
</evidence>
<evidence type="ECO:0000256" key="1">
    <source>
        <dbReference type="ARBA" id="ARBA00022630"/>
    </source>
</evidence>
<keyword evidence="2 4" id="KW-0274">FAD</keyword>
<organism evidence="6 7">
    <name type="scientific">Haemaphysalis longicornis</name>
    <name type="common">Bush tick</name>
    <dbReference type="NCBI Taxonomy" id="44386"/>
    <lineage>
        <taxon>Eukaryota</taxon>
        <taxon>Metazoa</taxon>
        <taxon>Ecdysozoa</taxon>
        <taxon>Arthropoda</taxon>
        <taxon>Chelicerata</taxon>
        <taxon>Arachnida</taxon>
        <taxon>Acari</taxon>
        <taxon>Parasitiformes</taxon>
        <taxon>Ixodida</taxon>
        <taxon>Ixodoidea</taxon>
        <taxon>Ixodidae</taxon>
        <taxon>Haemaphysalinae</taxon>
        <taxon>Haemaphysalis</taxon>
    </lineage>
</organism>
<keyword evidence="5" id="KW-0472">Membrane</keyword>
<dbReference type="InterPro" id="IPR020946">
    <property type="entry name" value="Flavin_mOase-like"/>
</dbReference>
<dbReference type="Proteomes" id="UP000821853">
    <property type="component" value="Chromosome 4"/>
</dbReference>
<reference evidence="6 7" key="1">
    <citation type="journal article" date="2020" name="Cell">
        <title>Large-Scale Comparative Analyses of Tick Genomes Elucidate Their Genetic Diversity and Vector Capacities.</title>
        <authorList>
            <consortium name="Tick Genome and Microbiome Consortium (TIGMIC)"/>
            <person name="Jia N."/>
            <person name="Wang J."/>
            <person name="Shi W."/>
            <person name="Du L."/>
            <person name="Sun Y."/>
            <person name="Zhan W."/>
            <person name="Jiang J.F."/>
            <person name="Wang Q."/>
            <person name="Zhang B."/>
            <person name="Ji P."/>
            <person name="Bell-Sakyi L."/>
            <person name="Cui X.M."/>
            <person name="Yuan T.T."/>
            <person name="Jiang B.G."/>
            <person name="Yang W.F."/>
            <person name="Lam T.T."/>
            <person name="Chang Q.C."/>
            <person name="Ding S.J."/>
            <person name="Wang X.J."/>
            <person name="Zhu J.G."/>
            <person name="Ruan X.D."/>
            <person name="Zhao L."/>
            <person name="Wei J.T."/>
            <person name="Ye R.Z."/>
            <person name="Que T.C."/>
            <person name="Du C.H."/>
            <person name="Zhou Y.H."/>
            <person name="Cheng J.X."/>
            <person name="Dai P.F."/>
            <person name="Guo W.B."/>
            <person name="Han X.H."/>
            <person name="Huang E.J."/>
            <person name="Li L.F."/>
            <person name="Wei W."/>
            <person name="Gao Y.C."/>
            <person name="Liu J.Z."/>
            <person name="Shao H.Z."/>
            <person name="Wang X."/>
            <person name="Wang C.C."/>
            <person name="Yang T.C."/>
            <person name="Huo Q.B."/>
            <person name="Li W."/>
            <person name="Chen H.Y."/>
            <person name="Chen S.E."/>
            <person name="Zhou L.G."/>
            <person name="Ni X.B."/>
            <person name="Tian J.H."/>
            <person name="Sheng Y."/>
            <person name="Liu T."/>
            <person name="Pan Y.S."/>
            <person name="Xia L.Y."/>
            <person name="Li J."/>
            <person name="Zhao F."/>
            <person name="Cao W.C."/>
        </authorList>
    </citation>
    <scope>NUCLEOTIDE SEQUENCE [LARGE SCALE GENOMIC DNA]</scope>
    <source>
        <strain evidence="6">HaeL-2018</strain>
    </source>
</reference>
<dbReference type="InterPro" id="IPR050346">
    <property type="entry name" value="FMO-like"/>
</dbReference>
<dbReference type="GO" id="GO:0050661">
    <property type="term" value="F:NADP binding"/>
    <property type="evidence" value="ECO:0007669"/>
    <property type="project" value="InterPro"/>
</dbReference>
<comment type="cofactor">
    <cofactor evidence="4">
        <name>FAD</name>
        <dbReference type="ChEBI" id="CHEBI:57692"/>
    </cofactor>
</comment>
<comment type="caution">
    <text evidence="6">The sequence shown here is derived from an EMBL/GenBank/DDBJ whole genome shotgun (WGS) entry which is preliminary data.</text>
</comment>